<dbReference type="Proteomes" id="UP000658733">
    <property type="component" value="Unassembled WGS sequence"/>
</dbReference>
<proteinExistence type="predicted"/>
<protein>
    <submittedName>
        <fullName evidence="1">Uncharacterized protein</fullName>
    </submittedName>
</protein>
<reference evidence="1" key="1">
    <citation type="submission" date="2020-10" db="EMBL/GenBank/DDBJ databases">
        <title>Dehalococcoides mccartyi of a TCE/Cr reducing biochatode.</title>
        <authorList>
            <person name="Matturro B."/>
        </authorList>
    </citation>
    <scope>NUCLEOTIDE SEQUENCE</scope>
    <source>
        <strain evidence="1">Bin4</strain>
    </source>
</reference>
<sequence length="80" mass="9450">MKYLNLNKSGLGFTLNHEHEIKFTSDINQNLVLHDKVRIIAFNEDFEAEITLTQFVKSENEERPDLYGYVAKYIQKWKGD</sequence>
<dbReference type="RefSeq" id="WP_278523989.1">
    <property type="nucleotide sequence ID" value="NZ_JADIIN010000068.1"/>
</dbReference>
<comment type="caution">
    <text evidence="1">The sequence shown here is derived from an EMBL/GenBank/DDBJ whole genome shotgun (WGS) entry which is preliminary data.</text>
</comment>
<dbReference type="AlphaFoldDB" id="A0A843AFI3"/>
<name>A0A843AFI3_METAZ</name>
<evidence type="ECO:0000313" key="2">
    <source>
        <dbReference type="Proteomes" id="UP000658733"/>
    </source>
</evidence>
<evidence type="ECO:0000313" key="1">
    <source>
        <dbReference type="EMBL" id="MBF4469464.1"/>
    </source>
</evidence>
<accession>A0A843AFI3</accession>
<gene>
    <name evidence="1" type="ORF">ISP01_08690</name>
</gene>
<dbReference type="EMBL" id="JADIIN010000068">
    <property type="protein sequence ID" value="MBF4469464.1"/>
    <property type="molecule type" value="Genomic_DNA"/>
</dbReference>
<organism evidence="1 2">
    <name type="scientific">Methanobrevibacter arboriphilus</name>
    <dbReference type="NCBI Taxonomy" id="39441"/>
    <lineage>
        <taxon>Archaea</taxon>
        <taxon>Methanobacteriati</taxon>
        <taxon>Methanobacteriota</taxon>
        <taxon>Methanomada group</taxon>
        <taxon>Methanobacteria</taxon>
        <taxon>Methanobacteriales</taxon>
        <taxon>Methanobacteriaceae</taxon>
        <taxon>Methanobrevibacter</taxon>
    </lineage>
</organism>